<dbReference type="Proteomes" id="UP001341297">
    <property type="component" value="Unassembled WGS sequence"/>
</dbReference>
<sequence>DLKKEKKQRAAAKELGISRSYVAGPEKRMMKMFQGVCRT</sequence>
<accession>A0ABU6HBW6</accession>
<reference evidence="1 2" key="1">
    <citation type="submission" date="2023-03" db="EMBL/GenBank/DDBJ databases">
        <title>Agriculturally important microbes genome sequencing.</title>
        <authorList>
            <person name="Dunlap C."/>
        </authorList>
    </citation>
    <scope>NUCLEOTIDE SEQUENCE [LARGE SCALE GENOMIC DNA]</scope>
    <source>
        <strain evidence="1 2">CBP-3203</strain>
    </source>
</reference>
<keyword evidence="2" id="KW-1185">Reference proteome</keyword>
<feature type="non-terminal residue" evidence="1">
    <location>
        <position position="1"/>
    </location>
</feature>
<evidence type="ECO:0000313" key="1">
    <source>
        <dbReference type="EMBL" id="MEC0488155.1"/>
    </source>
</evidence>
<evidence type="ECO:0000313" key="2">
    <source>
        <dbReference type="Proteomes" id="UP001341297"/>
    </source>
</evidence>
<organism evidence="1 2">
    <name type="scientific">Bacillus glycinifermentans</name>
    <dbReference type="NCBI Taxonomy" id="1664069"/>
    <lineage>
        <taxon>Bacteria</taxon>
        <taxon>Bacillati</taxon>
        <taxon>Bacillota</taxon>
        <taxon>Bacilli</taxon>
        <taxon>Bacillales</taxon>
        <taxon>Bacillaceae</taxon>
        <taxon>Bacillus</taxon>
    </lineage>
</organism>
<protein>
    <submittedName>
        <fullName evidence="1">Sporulation sigma factor SigK</fullName>
    </submittedName>
</protein>
<comment type="caution">
    <text evidence="1">The sequence shown here is derived from an EMBL/GenBank/DDBJ whole genome shotgun (WGS) entry which is preliminary data.</text>
</comment>
<dbReference type="EMBL" id="JARRTL010000102">
    <property type="protein sequence ID" value="MEC0488155.1"/>
    <property type="molecule type" value="Genomic_DNA"/>
</dbReference>
<name>A0ABU6HBW6_9BACI</name>
<proteinExistence type="predicted"/>
<gene>
    <name evidence="1" type="ORF">P8828_25850</name>
</gene>